<name>A0A9D4UBV8_ADICA</name>
<feature type="region of interest" description="Disordered" evidence="1">
    <location>
        <begin position="1"/>
        <end position="20"/>
    </location>
</feature>
<evidence type="ECO:0000313" key="3">
    <source>
        <dbReference type="Proteomes" id="UP000886520"/>
    </source>
</evidence>
<dbReference type="AlphaFoldDB" id="A0A9D4UBV8"/>
<proteinExistence type="predicted"/>
<dbReference type="EMBL" id="JABFUD020000019">
    <property type="protein sequence ID" value="KAI5064767.1"/>
    <property type="molecule type" value="Genomic_DNA"/>
</dbReference>
<dbReference type="Proteomes" id="UP000886520">
    <property type="component" value="Chromosome 19"/>
</dbReference>
<evidence type="ECO:0000256" key="1">
    <source>
        <dbReference type="SAM" id="MobiDB-lite"/>
    </source>
</evidence>
<dbReference type="OrthoDB" id="5945181at2759"/>
<protein>
    <submittedName>
        <fullName evidence="2">Uncharacterized protein</fullName>
    </submittedName>
</protein>
<evidence type="ECO:0000313" key="2">
    <source>
        <dbReference type="EMBL" id="KAI5064767.1"/>
    </source>
</evidence>
<organism evidence="2 3">
    <name type="scientific">Adiantum capillus-veneris</name>
    <name type="common">Maidenhair fern</name>
    <dbReference type="NCBI Taxonomy" id="13818"/>
    <lineage>
        <taxon>Eukaryota</taxon>
        <taxon>Viridiplantae</taxon>
        <taxon>Streptophyta</taxon>
        <taxon>Embryophyta</taxon>
        <taxon>Tracheophyta</taxon>
        <taxon>Polypodiopsida</taxon>
        <taxon>Polypodiidae</taxon>
        <taxon>Polypodiales</taxon>
        <taxon>Pteridineae</taxon>
        <taxon>Pteridaceae</taxon>
        <taxon>Vittarioideae</taxon>
        <taxon>Adiantum</taxon>
    </lineage>
</organism>
<gene>
    <name evidence="2" type="ORF">GOP47_0019462</name>
</gene>
<reference evidence="2" key="1">
    <citation type="submission" date="2021-01" db="EMBL/GenBank/DDBJ databases">
        <title>Adiantum capillus-veneris genome.</title>
        <authorList>
            <person name="Fang Y."/>
            <person name="Liao Q."/>
        </authorList>
    </citation>
    <scope>NUCLEOTIDE SEQUENCE</scope>
    <source>
        <strain evidence="2">H3</strain>
        <tissue evidence="2">Leaf</tissue>
    </source>
</reference>
<keyword evidence="3" id="KW-1185">Reference proteome</keyword>
<sequence>MSNAVTQASRATSQTQRETNLSHAGLSGDSVLWKFFDLYGFDLSRDLVYDTMHVLPLNLFCKYTSNVMRGLQNESKKKVDECCKLVYKLAPPSIRNGRWPHTLRKYFEGFKAEENQKFVQWCLPYVLSVINEVSRPMYELGLLLIEIAHTFYNFSREKGWTKESIKIMQSLFSSWRVRSEEFFGPKSSPLEHIAGNGELLDDIIRHGSHDVYWCYIFERMVSIYMGVKTNKKNNEITYVHFYKRVLFTLDTRVLQEEKDGFLPHERNLSFLHQRLILLDDFTLLHPKSPQCSIFHEKGLLELSSLTRARELCHKILVDYELAYCHNMIRAKGIGITKKKRTKRYLSDEDKRYFQQLWAMTVSEGENTLVTTYQKILYQGEAFKVGDRVTVKQDNGDIDALPVGHWKAKIKTLFSIEHNGQYYLYFGTEYYRQCISSHNGVDELIVHHATRMSIAQQQTMPYTWDCVRPISSLMHKFIPLPLTGNRLVAYEVKDLIQRKRLQLSEMSDMHPLG</sequence>
<accession>A0A9D4UBV8</accession>
<comment type="caution">
    <text evidence="2">The sequence shown here is derived from an EMBL/GenBank/DDBJ whole genome shotgun (WGS) entry which is preliminary data.</text>
</comment>